<comment type="caution">
    <text evidence="2">The sequence shown here is derived from an EMBL/GenBank/DDBJ whole genome shotgun (WGS) entry which is preliminary data.</text>
</comment>
<dbReference type="InterPro" id="IPR009014">
    <property type="entry name" value="Transketo_C/PFOR_II"/>
</dbReference>
<feature type="compositionally biased region" description="Basic and acidic residues" evidence="1">
    <location>
        <begin position="1"/>
        <end position="10"/>
    </location>
</feature>
<reference evidence="3" key="1">
    <citation type="submission" date="2016-10" db="EMBL/GenBank/DDBJ databases">
        <title>Frankia sp. NRRL B-16386 Genome sequencing.</title>
        <authorList>
            <person name="Ghodhbane-Gtari F."/>
            <person name="Swanson E."/>
            <person name="Gueddou A."/>
            <person name="Hezbri K."/>
            <person name="Ktari K."/>
            <person name="Nouioui I."/>
            <person name="Morris K."/>
            <person name="Simpson S."/>
            <person name="Abebe-Akele F."/>
            <person name="Thomas K."/>
            <person name="Gtari M."/>
            <person name="Tisa L.S."/>
        </authorList>
    </citation>
    <scope>NUCLEOTIDE SEQUENCE [LARGE SCALE GENOMIC DNA]</scope>
    <source>
        <strain evidence="3">NRRL B-16386</strain>
    </source>
</reference>
<feature type="compositionally biased region" description="Low complexity" evidence="1">
    <location>
        <begin position="177"/>
        <end position="189"/>
    </location>
</feature>
<feature type="region of interest" description="Disordered" evidence="1">
    <location>
        <begin position="1"/>
        <end position="198"/>
    </location>
</feature>
<dbReference type="STRING" id="1834516.BL253_07250"/>
<proteinExistence type="predicted"/>
<dbReference type="InterPro" id="IPR029061">
    <property type="entry name" value="THDP-binding"/>
</dbReference>
<evidence type="ECO:0008006" key="4">
    <source>
        <dbReference type="Google" id="ProtNLM"/>
    </source>
</evidence>
<dbReference type="AlphaFoldDB" id="A0A1V2IHH6"/>
<dbReference type="Gene3D" id="3.40.50.970">
    <property type="match status" value="2"/>
</dbReference>
<keyword evidence="3" id="KW-1185">Reference proteome</keyword>
<evidence type="ECO:0000256" key="1">
    <source>
        <dbReference type="SAM" id="MobiDB-lite"/>
    </source>
</evidence>
<feature type="compositionally biased region" description="Low complexity" evidence="1">
    <location>
        <begin position="741"/>
        <end position="752"/>
    </location>
</feature>
<dbReference type="InterPro" id="IPR051157">
    <property type="entry name" value="PDH/Transketolase"/>
</dbReference>
<feature type="compositionally biased region" description="Basic and acidic residues" evidence="1">
    <location>
        <begin position="665"/>
        <end position="681"/>
    </location>
</feature>
<feature type="compositionally biased region" description="Pro residues" evidence="1">
    <location>
        <begin position="61"/>
        <end position="71"/>
    </location>
</feature>
<dbReference type="PANTHER" id="PTHR43825:SF4">
    <property type="entry name" value="PYRUVATE DEHYDROGENASE E1 COMPONENT"/>
    <property type="match status" value="1"/>
</dbReference>
<feature type="compositionally biased region" description="Pro residues" evidence="1">
    <location>
        <begin position="111"/>
        <end position="121"/>
    </location>
</feature>
<feature type="compositionally biased region" description="Basic and acidic residues" evidence="1">
    <location>
        <begin position="131"/>
        <end position="143"/>
    </location>
</feature>
<dbReference type="Gene3D" id="3.40.50.920">
    <property type="match status" value="1"/>
</dbReference>
<feature type="region of interest" description="Disordered" evidence="1">
    <location>
        <begin position="638"/>
        <end position="691"/>
    </location>
</feature>
<protein>
    <recommendedName>
        <fullName evidence="4">Pyruvate dehydrogenase</fullName>
    </recommendedName>
</protein>
<gene>
    <name evidence="2" type="ORF">BL253_07250</name>
</gene>
<dbReference type="SUPFAM" id="SSF52922">
    <property type="entry name" value="TK C-terminal domain-like"/>
    <property type="match status" value="1"/>
</dbReference>
<dbReference type="PANTHER" id="PTHR43825">
    <property type="entry name" value="PYRUVATE DEHYDROGENASE E1 COMPONENT"/>
    <property type="match status" value="1"/>
</dbReference>
<organism evidence="2 3">
    <name type="scientific">Pseudofrankia asymbiotica</name>
    <dbReference type="NCBI Taxonomy" id="1834516"/>
    <lineage>
        <taxon>Bacteria</taxon>
        <taxon>Bacillati</taxon>
        <taxon>Actinomycetota</taxon>
        <taxon>Actinomycetes</taxon>
        <taxon>Frankiales</taxon>
        <taxon>Frankiaceae</taxon>
        <taxon>Pseudofrankia</taxon>
    </lineage>
</organism>
<evidence type="ECO:0000313" key="3">
    <source>
        <dbReference type="Proteomes" id="UP000188929"/>
    </source>
</evidence>
<sequence>MEYRPRERSYEPPGRPGGAPGPARGPAAISLPADEAAVAGRPGDESVSGRASSADGGIPEAYPPAQEPMPARPRRPPPRPPRPHETRAASAQDGSATAERWPIRPEWPSSGPRPSPAPEPSQAPEASQAPEPRRTPEPPREADSLVPVPGEPTHGHAGSPVGSGRPTPAGGRPRQWGGPADAGAALGPRVPAPPPQPAARPLVPGAIVPGPPGGVLDLAALAEVEDRLRVIATESIESAARRGEVSRQVADQRRSLTSAASSVATVLWFDSLRTEDRVSVTPHAAPLLAAVHQVLDASRPADAEADDAADAGLDTAPLVQDAGGSRAPASPGRWEPRGTRPPLPTGPSARALRATGAGTVGPSGTVWGALARRLAGARFDHAPGGRAVCVLRYPELRDAAVWEAVTDERTPYLGELLWVVLVTGAAVGAEAEGVERAGLSGPAGPDRAARMFEAAGWQVLTLRYGRRLAELLRRPGGQAFRGRLARMSQDEYHELLVTRGPELRRRLAGPGAAGAGIARLVDALTDDEIHAALRDLGGHDLALLIDAVDDVATDRPTVLFAHTHDAWTRDPDAHEVPARASRAEAPAAGLRSIHPMSAGTVVVPVARDAAAPGPGQLAPPAGSRGARLATHVASYLDQAPPAAPEPPALPADLGPAHGGGTWADGRADGRESPPDGTEARAGEPGAAPSSTQAAFGALLRGLAGPAPRAASAVVTISTRDADTVVAGWLDPAPSGDTANHGPAEPGRPGEPARTTEPGRPAELGRPGEPARTTDQDGPGAPELRGQPSDADGAAASPAGGRLVPPGERRHVAGAFPAGAFTGVLGNLAVAWNRQGLPLLPIGVTDELAAGRVIPAWAAGCAVDGRSVLAVADTGAGGRFAGPALALALAATGVTGLPGVTRYEPAFAQDLAWCLLAALGRLGRADGSSSLVRLSARTVDQRLAACPAAGPARARRQAAVLAGGYRLRDGGPAPALTLVGMGPVLPEVLAAADELEAELGAGVGVVVATSADLLFAALRARDAEEPGPAETVTGRSWVLEEMFPASARAPLVTVVNGDPSQLGFLAGVRGDRLAAVGPAAAADTPSGASGEDPPRAPVEVAAVVGAARRLLAAAGDAAG</sequence>
<feature type="compositionally biased region" description="Low complexity" evidence="1">
    <location>
        <begin position="787"/>
        <end position="800"/>
    </location>
</feature>
<accession>A0A1V2IHH6</accession>
<dbReference type="GO" id="GO:0000287">
    <property type="term" value="F:magnesium ion binding"/>
    <property type="evidence" value="ECO:0007669"/>
    <property type="project" value="UniProtKB-ARBA"/>
</dbReference>
<dbReference type="EMBL" id="MOMC01000014">
    <property type="protein sequence ID" value="ONH31926.1"/>
    <property type="molecule type" value="Genomic_DNA"/>
</dbReference>
<name>A0A1V2IHH6_9ACTN</name>
<feature type="region of interest" description="Disordered" evidence="1">
    <location>
        <begin position="317"/>
        <end position="357"/>
    </location>
</feature>
<dbReference type="Proteomes" id="UP000188929">
    <property type="component" value="Unassembled WGS sequence"/>
</dbReference>
<dbReference type="SUPFAM" id="SSF52518">
    <property type="entry name" value="Thiamin diphosphate-binding fold (THDP-binding)"/>
    <property type="match status" value="1"/>
</dbReference>
<feature type="region of interest" description="Disordered" evidence="1">
    <location>
        <begin position="726"/>
        <end position="807"/>
    </location>
</feature>
<evidence type="ECO:0000313" key="2">
    <source>
        <dbReference type="EMBL" id="ONH31926.1"/>
    </source>
</evidence>